<dbReference type="Proteomes" id="UP000004478">
    <property type="component" value="Unassembled WGS sequence"/>
</dbReference>
<organism evidence="1 2">
    <name type="scientific">Cecembia lonarensis (strain CCUG 58316 / KCTC 22772 / LW9)</name>
    <dbReference type="NCBI Taxonomy" id="1225176"/>
    <lineage>
        <taxon>Bacteria</taxon>
        <taxon>Pseudomonadati</taxon>
        <taxon>Bacteroidota</taxon>
        <taxon>Cytophagia</taxon>
        <taxon>Cytophagales</taxon>
        <taxon>Cyclobacteriaceae</taxon>
        <taxon>Cecembia</taxon>
    </lineage>
</organism>
<comment type="caution">
    <text evidence="1">The sequence shown here is derived from an EMBL/GenBank/DDBJ whole genome shotgun (WGS) entry which is preliminary data.</text>
</comment>
<dbReference type="AlphaFoldDB" id="K1KYP2"/>
<evidence type="ECO:0000313" key="1">
    <source>
        <dbReference type="EMBL" id="EKB47621.1"/>
    </source>
</evidence>
<evidence type="ECO:0000313" key="2">
    <source>
        <dbReference type="Proteomes" id="UP000004478"/>
    </source>
</evidence>
<dbReference type="EMBL" id="AMGM01000107">
    <property type="protein sequence ID" value="EKB47621.1"/>
    <property type="molecule type" value="Genomic_DNA"/>
</dbReference>
<name>K1KYP2_CECL9</name>
<proteinExistence type="predicted"/>
<sequence>MNNLLLAKRRKTKSIKWTLRISPEIKAMMIKQSEKKGQTLSEYIRNLVEIDSLEK</sequence>
<gene>
    <name evidence="1" type="ORF">B879_03780</name>
</gene>
<dbReference type="RefSeq" id="WP_009186796.1">
    <property type="nucleotide sequence ID" value="NZ_AMGM01000107.1"/>
</dbReference>
<reference evidence="1 2" key="1">
    <citation type="journal article" date="2012" name="J. Bacteriol.">
        <title>Draft Genome Sequence of Cecembia lonarensis Strain LW9T, Isolated from Lonar Lake, a Haloalkaline Lake in India.</title>
        <authorList>
            <person name="Shivaji S."/>
            <person name="Ara S."/>
            <person name="Singh A."/>
            <person name="Pinnaka A.K."/>
        </authorList>
    </citation>
    <scope>NUCLEOTIDE SEQUENCE [LARGE SCALE GENOMIC DNA]</scope>
    <source>
        <strain evidence="1 2">LW9</strain>
    </source>
</reference>
<accession>K1KYP2</accession>
<keyword evidence="2" id="KW-1185">Reference proteome</keyword>
<protein>
    <submittedName>
        <fullName evidence="1">Uncharacterized protein</fullName>
    </submittedName>
</protein>